<evidence type="ECO:0000313" key="9">
    <source>
        <dbReference type="Proteomes" id="UP000678393"/>
    </source>
</evidence>
<dbReference type="InterPro" id="IPR034907">
    <property type="entry name" value="NDK-like_dom"/>
</dbReference>
<evidence type="ECO:0000256" key="4">
    <source>
        <dbReference type="ARBA" id="ARBA00022679"/>
    </source>
</evidence>
<dbReference type="PROSITE" id="PS51374">
    <property type="entry name" value="NDPK_LIKE"/>
    <property type="match status" value="1"/>
</dbReference>
<dbReference type="InterPro" id="IPR036850">
    <property type="entry name" value="NDK-like_dom_sf"/>
</dbReference>
<organism evidence="8 9">
    <name type="scientific">Candidula unifasciata</name>
    <dbReference type="NCBI Taxonomy" id="100452"/>
    <lineage>
        <taxon>Eukaryota</taxon>
        <taxon>Metazoa</taxon>
        <taxon>Spiralia</taxon>
        <taxon>Lophotrochozoa</taxon>
        <taxon>Mollusca</taxon>
        <taxon>Gastropoda</taxon>
        <taxon>Heterobranchia</taxon>
        <taxon>Euthyneura</taxon>
        <taxon>Panpulmonata</taxon>
        <taxon>Eupulmonata</taxon>
        <taxon>Stylommatophora</taxon>
        <taxon>Helicina</taxon>
        <taxon>Helicoidea</taxon>
        <taxon>Geomitridae</taxon>
        <taxon>Candidula</taxon>
    </lineage>
</organism>
<protein>
    <recommendedName>
        <fullName evidence="3">nucleoside-diphosphate kinase</fullName>
        <ecNumber evidence="3">2.7.4.6</ecNumber>
    </recommendedName>
</protein>
<dbReference type="EC" id="2.7.4.6" evidence="3"/>
<dbReference type="OrthoDB" id="2162449at2759"/>
<evidence type="ECO:0000259" key="7">
    <source>
        <dbReference type="SMART" id="SM00562"/>
    </source>
</evidence>
<evidence type="ECO:0000256" key="3">
    <source>
        <dbReference type="ARBA" id="ARBA00012966"/>
    </source>
</evidence>
<comment type="cofactor">
    <cofactor evidence="1">
        <name>Mg(2+)</name>
        <dbReference type="ChEBI" id="CHEBI:18420"/>
    </cofactor>
</comment>
<dbReference type="PANTHER" id="PTHR11349">
    <property type="entry name" value="NUCLEOSIDE DIPHOSPHATE KINASE"/>
    <property type="match status" value="1"/>
</dbReference>
<name>A0A8S3ZTJ2_9EUPU</name>
<evidence type="ECO:0000256" key="2">
    <source>
        <dbReference type="ARBA" id="ARBA00008142"/>
    </source>
</evidence>
<keyword evidence="5" id="KW-0418">Kinase</keyword>
<comment type="caution">
    <text evidence="8">The sequence shown here is derived from an EMBL/GenBank/DDBJ whole genome shotgun (WGS) entry which is preliminary data.</text>
</comment>
<feature type="domain" description="Nucleoside diphosphate kinase-like" evidence="7">
    <location>
        <begin position="6"/>
        <end position="115"/>
    </location>
</feature>
<comment type="caution">
    <text evidence="6">Lacks conserved residue(s) required for the propagation of feature annotation.</text>
</comment>
<dbReference type="AlphaFoldDB" id="A0A8S3ZTJ2"/>
<evidence type="ECO:0000256" key="5">
    <source>
        <dbReference type="ARBA" id="ARBA00022777"/>
    </source>
</evidence>
<proteinExistence type="inferred from homology"/>
<gene>
    <name evidence="8" type="ORF">CUNI_LOCUS16610</name>
</gene>
<accession>A0A8S3ZTJ2</accession>
<keyword evidence="4" id="KW-0808">Transferase</keyword>
<evidence type="ECO:0000256" key="1">
    <source>
        <dbReference type="ARBA" id="ARBA00001946"/>
    </source>
</evidence>
<dbReference type="EMBL" id="CAJHNH020004445">
    <property type="protein sequence ID" value="CAG5131052.1"/>
    <property type="molecule type" value="Genomic_DNA"/>
</dbReference>
<reference evidence="8" key="1">
    <citation type="submission" date="2021-04" db="EMBL/GenBank/DDBJ databases">
        <authorList>
            <consortium name="Molecular Ecology Group"/>
        </authorList>
    </citation>
    <scope>NUCLEOTIDE SEQUENCE</scope>
</reference>
<comment type="similarity">
    <text evidence="2 6">Belongs to the NDK family.</text>
</comment>
<dbReference type="SUPFAM" id="SSF54919">
    <property type="entry name" value="Nucleoside diphosphate kinase, NDK"/>
    <property type="match status" value="1"/>
</dbReference>
<dbReference type="SMART" id="SM00562">
    <property type="entry name" value="NDK"/>
    <property type="match status" value="1"/>
</dbReference>
<sequence>MADPRCEHTFLAVKPDGVQGGLVVESSVVLTSNLLHNHYTELSSKIFFPGLMEYMSAGPVFAMVWEGTNVPSMGKKMLGATKPRESPTGTIQGDFAVDVGLNICHGKKIALWVNPD</sequence>
<keyword evidence="9" id="KW-1185">Reference proteome</keyword>
<dbReference type="GO" id="GO:0004550">
    <property type="term" value="F:nucleoside diphosphate kinase activity"/>
    <property type="evidence" value="ECO:0007669"/>
    <property type="project" value="UniProtKB-EC"/>
</dbReference>
<dbReference type="Gene3D" id="3.30.70.141">
    <property type="entry name" value="Nucleoside diphosphate kinase-like domain"/>
    <property type="match status" value="1"/>
</dbReference>
<evidence type="ECO:0000256" key="6">
    <source>
        <dbReference type="PROSITE-ProRule" id="PRU00706"/>
    </source>
</evidence>
<dbReference type="Proteomes" id="UP000678393">
    <property type="component" value="Unassembled WGS sequence"/>
</dbReference>
<evidence type="ECO:0000313" key="8">
    <source>
        <dbReference type="EMBL" id="CAG5131052.1"/>
    </source>
</evidence>
<dbReference type="Pfam" id="PF00334">
    <property type="entry name" value="NDK"/>
    <property type="match status" value="1"/>
</dbReference>